<dbReference type="PANTHER" id="PTHR46319:SF3">
    <property type="entry name" value="ZINC FINGER FYVE DOMAIN-CONTAINING PROTEIN"/>
    <property type="match status" value="1"/>
</dbReference>
<feature type="compositionally biased region" description="Basic and acidic residues" evidence="5">
    <location>
        <begin position="557"/>
        <end position="575"/>
    </location>
</feature>
<dbReference type="EMBL" id="BTSY01000002">
    <property type="protein sequence ID" value="GMT14066.1"/>
    <property type="molecule type" value="Genomic_DNA"/>
</dbReference>
<dbReference type="SMART" id="SM01421">
    <property type="entry name" value="DUF3480"/>
    <property type="match status" value="1"/>
</dbReference>
<keyword evidence="9" id="KW-1185">Reference proteome</keyword>
<evidence type="ECO:0000259" key="7">
    <source>
        <dbReference type="PROSITE" id="PS50178"/>
    </source>
</evidence>
<feature type="chain" id="PRO_5044011571" description="FYVE-type domain-containing protein" evidence="6">
    <location>
        <begin position="21"/>
        <end position="1556"/>
    </location>
</feature>
<feature type="region of interest" description="Disordered" evidence="5">
    <location>
        <begin position="347"/>
        <end position="373"/>
    </location>
</feature>
<keyword evidence="3" id="KW-0862">Zinc</keyword>
<feature type="domain" description="FYVE-type" evidence="7">
    <location>
        <begin position="760"/>
        <end position="820"/>
    </location>
</feature>
<dbReference type="SUPFAM" id="SSF57903">
    <property type="entry name" value="FYVE/PHD zinc finger"/>
    <property type="match status" value="1"/>
</dbReference>
<dbReference type="Pfam" id="PF01363">
    <property type="entry name" value="FYVE"/>
    <property type="match status" value="1"/>
</dbReference>
<name>A0AAV5V3V0_9BILA</name>
<feature type="compositionally biased region" description="Acidic residues" evidence="5">
    <location>
        <begin position="351"/>
        <end position="360"/>
    </location>
</feature>
<protein>
    <recommendedName>
        <fullName evidence="7">FYVE-type domain-containing protein</fullName>
    </recommendedName>
</protein>
<evidence type="ECO:0000313" key="9">
    <source>
        <dbReference type="Proteomes" id="UP001432322"/>
    </source>
</evidence>
<evidence type="ECO:0000256" key="2">
    <source>
        <dbReference type="ARBA" id="ARBA00022771"/>
    </source>
</evidence>
<evidence type="ECO:0000256" key="4">
    <source>
        <dbReference type="PROSITE-ProRule" id="PRU00091"/>
    </source>
</evidence>
<feature type="compositionally biased region" description="Polar residues" evidence="5">
    <location>
        <begin position="584"/>
        <end position="594"/>
    </location>
</feature>
<feature type="region of interest" description="Disordered" evidence="5">
    <location>
        <begin position="390"/>
        <end position="501"/>
    </location>
</feature>
<dbReference type="InterPro" id="IPR013083">
    <property type="entry name" value="Znf_RING/FYVE/PHD"/>
</dbReference>
<feature type="compositionally biased region" description="Basic and acidic residues" evidence="5">
    <location>
        <begin position="491"/>
        <end position="501"/>
    </location>
</feature>
<dbReference type="InterPro" id="IPR017455">
    <property type="entry name" value="Znf_FYVE-rel"/>
</dbReference>
<sequence>PLSALFSVVFSLCFSAHSLSFTVPTMAALPDLDDLLDQIEGSVTAGAQPMAAGRRGFFDPVPCFSTSTGGGARLTAAQAGSAAPSSSRNGRETEEKLSFLEFLKVTAKEAEELQNLQRLHDDQQVRTNSKRVVVSEKREAAATPAAGGAVAAAAVPQPTPVAAPAKWKPEFEMPGLPDVEDLPPLETREEEESKRNRVREREVASEATMESAAAATSAAVQLRVHTPSPVALVELAVEVQEQSLHSLVHPPTPSPEPCEVAIDYHPQQQPHSEVVQHEGAESEATETPTVAAAAADEKGQEADEEMDEMLAYLAKYDAAAAAPTDVVQPAATPAAEPAAVPVVVGPAAAAAEDDDEEEEPAPPSPIAVTPPTCNTAASFDVVSFQVLPSDAMNESEMERELEQLAEDFPDSDQPELVRNEEEPNVTGDETFYSAVETLSLDRTKDGEEIEGDEEKDEEEEENDNEKEEKEDDGDGDKEEEEKKEENEEEDTRTLAEERQELDLVFVNQYEGVEERVAEVEAANEENAEISIIVDSPSEKEKKEEEDEKGDQPELMLMEDRTEDEKEGSLRVKENSEAPAPLASPSISGDSTASASIEVLDRADVEAMEEEMREEEGKKDDETLMVVEEVAERGVDTVSESEDLPDTVAERDIDAIPEANEELLLEPVPEFAAVEEASDSIAEEESGEMQLQQCFEIGVEDQPQDPSSAAASSPVGRAARFRDRVISDVHEIDGDEELATPSRLTECELQLGKTPPVWIPDADCPACMLCSAKFTFLLRRHHCRACGRVLCAACCNERTVLAYQEDNRKSRVCSPCAATLTRVEEWERERREEGLSEPAANSTNDSGDGGMDAAGVVPAAEGQQMQQPTQQLQVGLDYGMMRKKSILKVRAASVTSEDTSGMGSITPSLSIPSSHLRNGGEEGGVTVGSMGVGSAPRGVVFRDGIKPGEHTEDEKAREEEERQNGARAQPMLKKKSRKRAAVSRRVAALKVEEQLASALPTHARPELLLVDGGVRVWSSLRSAELSLAVGDCVRVAVNRLLTCAVKICEAPHGEGRVMCVVSQGFHALGLDEVIFCWRFDESTLREDEEEFVEEMEEGKSRKRRVDLPLTVIRRVEEILQSCFTSSDLADVRRTATRMPRLHTSIASESDDEPPMTRHTMLVPPSFQSLRHLPLSPSLPYVFAVPIKPSELPWSLAAPNRVLMRLGLASGCYPTPLIIDPSREAVYSEETDSSVLKMFNDIGTWSYRMQHVAGGTVTLSNEDTVVRIPRYARHQMRKIVEINRNMIAWLCDLNTEADSHLICIETEQGQGPYESNIFQKGGERKRTGATFVIIDGALKTPGARVQVSVCEDGVAVRLPSEGLVELINALLDGKDHIIETGAHRLRVEWAELDEPGTGTQLISPIDGLYLGNKMQYGLTLERVISSTVASPSLSDTATRLSHVFNMRENTFPPEDEAKVFSVAELVANEAAGMVDEYLPLLTTIGVDTLALRLTVERDRIEYDVAEWAGLEGEQARFRMSLDKLVPVFVNVLGYIPHGFSIELWISIVNTTPLPVEIQ</sequence>
<dbReference type="SMART" id="SM00064">
    <property type="entry name" value="FYVE"/>
    <property type="match status" value="1"/>
</dbReference>
<feature type="region of interest" description="Disordered" evidence="5">
    <location>
        <begin position="172"/>
        <end position="208"/>
    </location>
</feature>
<dbReference type="FunFam" id="3.30.40.10:FF:000084">
    <property type="entry name" value="Zinc finger, FYVE domain-containing 9b"/>
    <property type="match status" value="1"/>
</dbReference>
<keyword evidence="1" id="KW-0479">Metal-binding</keyword>
<feature type="signal peptide" evidence="6">
    <location>
        <begin position="1"/>
        <end position="20"/>
    </location>
</feature>
<dbReference type="Gene3D" id="3.30.40.10">
    <property type="entry name" value="Zinc/RING finger domain, C3HC4 (zinc finger)"/>
    <property type="match status" value="1"/>
</dbReference>
<evidence type="ECO:0000256" key="1">
    <source>
        <dbReference type="ARBA" id="ARBA00022723"/>
    </source>
</evidence>
<dbReference type="InterPro" id="IPR000306">
    <property type="entry name" value="Znf_FYVE"/>
</dbReference>
<feature type="region of interest" description="Disordered" evidence="5">
    <location>
        <begin position="929"/>
        <end position="976"/>
    </location>
</feature>
<feature type="region of interest" description="Disordered" evidence="5">
    <location>
        <begin position="826"/>
        <end position="851"/>
    </location>
</feature>
<evidence type="ECO:0000313" key="8">
    <source>
        <dbReference type="EMBL" id="GMT14066.1"/>
    </source>
</evidence>
<feature type="compositionally biased region" description="Basic and acidic residues" evidence="5">
    <location>
        <begin position="942"/>
        <end position="963"/>
    </location>
</feature>
<feature type="non-terminal residue" evidence="8">
    <location>
        <position position="1"/>
    </location>
</feature>
<dbReference type="GO" id="GO:0008270">
    <property type="term" value="F:zinc ion binding"/>
    <property type="evidence" value="ECO:0007669"/>
    <property type="project" value="UniProtKB-KW"/>
</dbReference>
<accession>A0AAV5V3V0</accession>
<dbReference type="Pfam" id="PF11979">
    <property type="entry name" value="SARA_C"/>
    <property type="match status" value="1"/>
</dbReference>
<organism evidence="8 9">
    <name type="scientific">Pristionchus fissidentatus</name>
    <dbReference type="NCBI Taxonomy" id="1538716"/>
    <lineage>
        <taxon>Eukaryota</taxon>
        <taxon>Metazoa</taxon>
        <taxon>Ecdysozoa</taxon>
        <taxon>Nematoda</taxon>
        <taxon>Chromadorea</taxon>
        <taxon>Rhabditida</taxon>
        <taxon>Rhabditina</taxon>
        <taxon>Diplogasteromorpha</taxon>
        <taxon>Diplogasteroidea</taxon>
        <taxon>Neodiplogasteridae</taxon>
        <taxon>Pristionchus</taxon>
    </lineage>
</organism>
<evidence type="ECO:0000256" key="5">
    <source>
        <dbReference type="SAM" id="MobiDB-lite"/>
    </source>
</evidence>
<evidence type="ECO:0000256" key="3">
    <source>
        <dbReference type="ARBA" id="ARBA00022833"/>
    </source>
</evidence>
<feature type="region of interest" description="Disordered" evidence="5">
    <location>
        <begin position="519"/>
        <end position="621"/>
    </location>
</feature>
<gene>
    <name evidence="8" type="ORF">PFISCL1PPCAC_5363</name>
</gene>
<keyword evidence="6" id="KW-0732">Signal</keyword>
<dbReference type="InterPro" id="IPR011011">
    <property type="entry name" value="Znf_FYVE_PHD"/>
</dbReference>
<comment type="caution">
    <text evidence="8">The sequence shown here is derived from an EMBL/GenBank/DDBJ whole genome shotgun (WGS) entry which is preliminary data.</text>
</comment>
<dbReference type="PANTHER" id="PTHR46319">
    <property type="entry name" value="ZINC FINGER FYVE DOMAIN-CONTAINING PROTEIN"/>
    <property type="match status" value="1"/>
</dbReference>
<dbReference type="GO" id="GO:0016197">
    <property type="term" value="P:endosomal transport"/>
    <property type="evidence" value="ECO:0007669"/>
    <property type="project" value="TreeGrafter"/>
</dbReference>
<proteinExistence type="predicted"/>
<evidence type="ECO:0000256" key="6">
    <source>
        <dbReference type="SAM" id="SignalP"/>
    </source>
</evidence>
<dbReference type="Proteomes" id="UP001432322">
    <property type="component" value="Unassembled WGS sequence"/>
</dbReference>
<feature type="compositionally biased region" description="Acidic residues" evidence="5">
    <location>
        <begin position="403"/>
        <end position="413"/>
    </location>
</feature>
<dbReference type="GO" id="GO:0031901">
    <property type="term" value="C:early endosome membrane"/>
    <property type="evidence" value="ECO:0007669"/>
    <property type="project" value="TreeGrafter"/>
</dbReference>
<dbReference type="PROSITE" id="PS50178">
    <property type="entry name" value="ZF_FYVE"/>
    <property type="match status" value="1"/>
</dbReference>
<dbReference type="Gene3D" id="3.30.500.40">
    <property type="match status" value="1"/>
</dbReference>
<keyword evidence="2 4" id="KW-0863">Zinc-finger</keyword>
<dbReference type="Gene3D" id="3.30.1360.220">
    <property type="entry name" value="Domain of unknown function (DUF3480), N-terminal subdomain"/>
    <property type="match status" value="1"/>
</dbReference>
<feature type="compositionally biased region" description="Acidic residues" evidence="5">
    <location>
        <begin position="447"/>
        <end position="490"/>
    </location>
</feature>
<dbReference type="InterPro" id="IPR022557">
    <property type="entry name" value="SARA-like_C"/>
</dbReference>
<feature type="compositionally biased region" description="Basic and acidic residues" evidence="5">
    <location>
        <begin position="191"/>
        <end position="204"/>
    </location>
</feature>
<dbReference type="CDD" id="cd15729">
    <property type="entry name" value="FYVE_endofin"/>
    <property type="match status" value="1"/>
</dbReference>
<reference evidence="8" key="1">
    <citation type="submission" date="2023-10" db="EMBL/GenBank/DDBJ databases">
        <title>Genome assembly of Pristionchus species.</title>
        <authorList>
            <person name="Yoshida K."/>
            <person name="Sommer R.J."/>
        </authorList>
    </citation>
    <scope>NUCLEOTIDE SEQUENCE</scope>
    <source>
        <strain evidence="8">RS5133</strain>
    </source>
</reference>